<dbReference type="PANTHER" id="PTHR10655:SF17">
    <property type="entry name" value="LYSOPHOSPHOLIPASE-LIKE PROTEIN 1"/>
    <property type="match status" value="1"/>
</dbReference>
<evidence type="ECO:0000313" key="13">
    <source>
        <dbReference type="Proteomes" id="UP000807353"/>
    </source>
</evidence>
<keyword evidence="5" id="KW-0378">Hydrolase</keyword>
<keyword evidence="10" id="KW-0472">Membrane</keyword>
<dbReference type="GO" id="GO:0006631">
    <property type="term" value="P:fatty acid metabolic process"/>
    <property type="evidence" value="ECO:0007669"/>
    <property type="project" value="UniProtKB-KW"/>
</dbReference>
<dbReference type="Proteomes" id="UP000807353">
    <property type="component" value="Unassembled WGS sequence"/>
</dbReference>
<comment type="caution">
    <text evidence="12">The sequence shown here is derived from an EMBL/GenBank/DDBJ whole genome shotgun (WGS) entry which is preliminary data.</text>
</comment>
<keyword evidence="13" id="KW-1185">Reference proteome</keyword>
<evidence type="ECO:0000259" key="11">
    <source>
        <dbReference type="Pfam" id="PF02230"/>
    </source>
</evidence>
<evidence type="ECO:0000256" key="8">
    <source>
        <dbReference type="ARBA" id="ARBA00031195"/>
    </source>
</evidence>
<dbReference type="GO" id="GO:0052689">
    <property type="term" value="F:carboxylic ester hydrolase activity"/>
    <property type="evidence" value="ECO:0007669"/>
    <property type="project" value="UniProtKB-KW"/>
</dbReference>
<evidence type="ECO:0000256" key="3">
    <source>
        <dbReference type="ARBA" id="ARBA00014923"/>
    </source>
</evidence>
<keyword evidence="4" id="KW-0719">Serine esterase</keyword>
<gene>
    <name evidence="12" type="ORF">BDZ94DRAFT_1255321</name>
</gene>
<dbReference type="InterPro" id="IPR003140">
    <property type="entry name" value="PLipase/COase/thioEstase"/>
</dbReference>
<comment type="catalytic activity">
    <reaction evidence="9">
        <text>S-hexadecanoyl-L-cysteinyl-[protein] + H2O = L-cysteinyl-[protein] + hexadecanoate + H(+)</text>
        <dbReference type="Rhea" id="RHEA:19233"/>
        <dbReference type="Rhea" id="RHEA-COMP:10131"/>
        <dbReference type="Rhea" id="RHEA-COMP:11032"/>
        <dbReference type="ChEBI" id="CHEBI:7896"/>
        <dbReference type="ChEBI" id="CHEBI:15377"/>
        <dbReference type="ChEBI" id="CHEBI:15378"/>
        <dbReference type="ChEBI" id="CHEBI:29950"/>
        <dbReference type="ChEBI" id="CHEBI:74151"/>
        <dbReference type="EC" id="3.1.2.22"/>
    </reaction>
</comment>
<comment type="function">
    <text evidence="7">Hydrolyzes fatty acids from S-acylated cysteine residues in proteins with a strong preference for palmitoylated G-alpha proteins over other acyl substrates. Mediates the deacylation of G-alpha proteins such as GPA1 in vivo, but has weak or no activity toward palmitoylated Ras proteins. Has weak lysophospholipase activity in vitro; however such activity may not exist in vivo.</text>
</comment>
<proteinExistence type="inferred from homology"/>
<organism evidence="12 13">
    <name type="scientific">Collybia nuda</name>
    <dbReference type="NCBI Taxonomy" id="64659"/>
    <lineage>
        <taxon>Eukaryota</taxon>
        <taxon>Fungi</taxon>
        <taxon>Dikarya</taxon>
        <taxon>Basidiomycota</taxon>
        <taxon>Agaricomycotina</taxon>
        <taxon>Agaricomycetes</taxon>
        <taxon>Agaricomycetidae</taxon>
        <taxon>Agaricales</taxon>
        <taxon>Tricholomatineae</taxon>
        <taxon>Clitocybaceae</taxon>
        <taxon>Collybia</taxon>
    </lineage>
</organism>
<dbReference type="Pfam" id="PF02230">
    <property type="entry name" value="Abhydrolase_2"/>
    <property type="match status" value="1"/>
</dbReference>
<evidence type="ECO:0000256" key="2">
    <source>
        <dbReference type="ARBA" id="ARBA00012423"/>
    </source>
</evidence>
<dbReference type="EMBL" id="MU150251">
    <property type="protein sequence ID" value="KAF9464816.1"/>
    <property type="molecule type" value="Genomic_DNA"/>
</dbReference>
<evidence type="ECO:0000256" key="9">
    <source>
        <dbReference type="ARBA" id="ARBA00047337"/>
    </source>
</evidence>
<dbReference type="OrthoDB" id="2418081at2759"/>
<dbReference type="GO" id="GO:0005737">
    <property type="term" value="C:cytoplasm"/>
    <property type="evidence" value="ECO:0007669"/>
    <property type="project" value="TreeGrafter"/>
</dbReference>
<feature type="domain" description="Phospholipase/carboxylesterase/thioesterase" evidence="11">
    <location>
        <begin position="59"/>
        <end position="282"/>
    </location>
</feature>
<accession>A0A9P5YAH3</accession>
<keyword evidence="6" id="KW-0443">Lipid metabolism</keyword>
<evidence type="ECO:0000313" key="12">
    <source>
        <dbReference type="EMBL" id="KAF9464816.1"/>
    </source>
</evidence>
<reference evidence="12" key="1">
    <citation type="submission" date="2020-11" db="EMBL/GenBank/DDBJ databases">
        <authorList>
            <consortium name="DOE Joint Genome Institute"/>
            <person name="Ahrendt S."/>
            <person name="Riley R."/>
            <person name="Andreopoulos W."/>
            <person name="Labutti K."/>
            <person name="Pangilinan J."/>
            <person name="Ruiz-Duenas F.J."/>
            <person name="Barrasa J.M."/>
            <person name="Sanchez-Garcia M."/>
            <person name="Camarero S."/>
            <person name="Miyauchi S."/>
            <person name="Serrano A."/>
            <person name="Linde D."/>
            <person name="Babiker R."/>
            <person name="Drula E."/>
            <person name="Ayuso-Fernandez I."/>
            <person name="Pacheco R."/>
            <person name="Padilla G."/>
            <person name="Ferreira P."/>
            <person name="Barriuso J."/>
            <person name="Kellner H."/>
            <person name="Castanera R."/>
            <person name="Alfaro M."/>
            <person name="Ramirez L."/>
            <person name="Pisabarro A.G."/>
            <person name="Kuo A."/>
            <person name="Tritt A."/>
            <person name="Lipzen A."/>
            <person name="He G."/>
            <person name="Yan M."/>
            <person name="Ng V."/>
            <person name="Cullen D."/>
            <person name="Martin F."/>
            <person name="Rosso M.-N."/>
            <person name="Henrissat B."/>
            <person name="Hibbett D."/>
            <person name="Martinez A.T."/>
            <person name="Grigoriev I.V."/>
        </authorList>
    </citation>
    <scope>NUCLEOTIDE SEQUENCE</scope>
    <source>
        <strain evidence="12">CBS 247.69</strain>
    </source>
</reference>
<evidence type="ECO:0000256" key="6">
    <source>
        <dbReference type="ARBA" id="ARBA00022832"/>
    </source>
</evidence>
<evidence type="ECO:0000256" key="4">
    <source>
        <dbReference type="ARBA" id="ARBA00022487"/>
    </source>
</evidence>
<evidence type="ECO:0000256" key="5">
    <source>
        <dbReference type="ARBA" id="ARBA00022801"/>
    </source>
</evidence>
<dbReference type="InterPro" id="IPR029058">
    <property type="entry name" value="AB_hydrolase_fold"/>
</dbReference>
<dbReference type="GO" id="GO:0008474">
    <property type="term" value="F:palmitoyl-(protein) hydrolase activity"/>
    <property type="evidence" value="ECO:0007669"/>
    <property type="project" value="UniProtKB-EC"/>
</dbReference>
<dbReference type="InterPro" id="IPR050565">
    <property type="entry name" value="LYPA1-2/EST-like"/>
</dbReference>
<evidence type="ECO:0000256" key="7">
    <source>
        <dbReference type="ARBA" id="ARBA00029392"/>
    </source>
</evidence>
<comment type="similarity">
    <text evidence="1">Belongs to the AB hydrolase superfamily. AB hydrolase 2 family.</text>
</comment>
<keyword evidence="6" id="KW-0276">Fatty acid metabolism</keyword>
<name>A0A9P5YAH3_9AGAR</name>
<dbReference type="PANTHER" id="PTHR10655">
    <property type="entry name" value="LYSOPHOSPHOLIPASE-RELATED"/>
    <property type="match status" value="1"/>
</dbReference>
<sequence>MPTLLRSIISGHLGQIILILAGIIVAVYLGLNPSPTTTNPLDLVSDTMAAAAAVKFLTVPSVSKHTATVIFVHGLGDTGHGWKPVADMFRADPALAHVKWILPHSPIRSVKANMGMEMPSWFDIYSFGFDTDEDEMGMLQSARLINQLITTEVESGTDPSRIVLGGFSQGATMSLLTGLTGERKLAGIAVLSGWLPLRQKFKAMSSQHASSIPVFWGHGSIDPLVKFQFCKDSSDFLVKSLGIPLLTNTNEFKGLTYNIYDGMGHTTNQRELDDLKTWITKAIPEDVRPST</sequence>
<protein>
    <recommendedName>
        <fullName evidence="3">Acyl-protein thioesterase 1</fullName>
        <ecNumber evidence="2">3.1.2.22</ecNumber>
    </recommendedName>
    <alternativeName>
        <fullName evidence="8">Palmitoyl-protein hydrolase</fullName>
    </alternativeName>
</protein>
<feature type="transmembrane region" description="Helical" evidence="10">
    <location>
        <begin position="12"/>
        <end position="31"/>
    </location>
</feature>
<dbReference type="SUPFAM" id="SSF53474">
    <property type="entry name" value="alpha/beta-Hydrolases"/>
    <property type="match status" value="1"/>
</dbReference>
<dbReference type="EC" id="3.1.2.22" evidence="2"/>
<keyword evidence="10" id="KW-1133">Transmembrane helix</keyword>
<dbReference type="AlphaFoldDB" id="A0A9P5YAH3"/>
<evidence type="ECO:0000256" key="1">
    <source>
        <dbReference type="ARBA" id="ARBA00006499"/>
    </source>
</evidence>
<keyword evidence="10" id="KW-0812">Transmembrane</keyword>
<dbReference type="Gene3D" id="3.40.50.1820">
    <property type="entry name" value="alpha/beta hydrolase"/>
    <property type="match status" value="1"/>
</dbReference>
<evidence type="ECO:0000256" key="10">
    <source>
        <dbReference type="SAM" id="Phobius"/>
    </source>
</evidence>